<gene>
    <name evidence="1" type="ORF">NJD11_06745</name>
</gene>
<comment type="caution">
    <text evidence="1">The sequence shown here is derived from an EMBL/GenBank/DDBJ whole genome shotgun (WGS) entry which is preliminary data.</text>
</comment>
<proteinExistence type="predicted"/>
<accession>A0ABU4KNU3</accession>
<dbReference type="EMBL" id="JAMYEC010000003">
    <property type="protein sequence ID" value="MDX2334636.1"/>
    <property type="molecule type" value="Genomic_DNA"/>
</dbReference>
<evidence type="ECO:0000313" key="1">
    <source>
        <dbReference type="EMBL" id="MDX2334636.1"/>
    </source>
</evidence>
<protein>
    <submittedName>
        <fullName evidence="1">GIY-YIG nuclease family protein</fullName>
    </submittedName>
</protein>
<dbReference type="Pfam" id="PF13455">
    <property type="entry name" value="MUG113"/>
    <property type="match status" value="1"/>
</dbReference>
<keyword evidence="2" id="KW-1185">Reference proteome</keyword>
<sequence>MGDETAVYVIGSGRGARKIGIAVNPVSRLRRLQTGSAARLTLQHQRHIARALAPAVEAYAHWLLRDHKQQGEWFRVSAAHAIEALDQAEAAVARGERAERLSVGRPKLNFDLMPGRFPEGTFARIDAVRREGENRSDFLKAAVEAELKRREAVKQ</sequence>
<name>A0ABU4KNU3_BREVE</name>
<dbReference type="RefSeq" id="WP_319078630.1">
    <property type="nucleotide sequence ID" value="NZ_JAMYEC010000003.1"/>
</dbReference>
<organism evidence="1 2">
    <name type="scientific">Brevundimonas vesicularis</name>
    <name type="common">Pseudomonas vesicularis</name>
    <dbReference type="NCBI Taxonomy" id="41276"/>
    <lineage>
        <taxon>Bacteria</taxon>
        <taxon>Pseudomonadati</taxon>
        <taxon>Pseudomonadota</taxon>
        <taxon>Alphaproteobacteria</taxon>
        <taxon>Caulobacterales</taxon>
        <taxon>Caulobacteraceae</taxon>
        <taxon>Brevundimonas</taxon>
    </lineage>
</organism>
<dbReference type="Proteomes" id="UP001272940">
    <property type="component" value="Unassembled WGS sequence"/>
</dbReference>
<reference evidence="1 2" key="1">
    <citation type="journal article" date="2023" name="FEMS Microbes">
        <title>Whole genomes of deep-sea sponge-associated bacteria exhibit high novel natural product potential.</title>
        <authorList>
            <person name="Hesketh-Best P.J."/>
            <person name="January G.G."/>
            <person name="Koch M.J."/>
            <person name="Warburton P.J."/>
            <person name="Howell K.L."/>
            <person name="Upton M."/>
        </authorList>
    </citation>
    <scope>NUCLEOTIDE SEQUENCE [LARGE SCALE GENOMIC DNA]</scope>
    <source>
        <strain evidence="1 2">PC206-O</strain>
    </source>
</reference>
<evidence type="ECO:0000313" key="2">
    <source>
        <dbReference type="Proteomes" id="UP001272940"/>
    </source>
</evidence>